<feature type="compositionally biased region" description="Basic and acidic residues" evidence="1">
    <location>
        <begin position="270"/>
        <end position="286"/>
    </location>
</feature>
<accession>A0ABR0VRF9</accession>
<evidence type="ECO:0000256" key="2">
    <source>
        <dbReference type="SAM" id="Phobius"/>
    </source>
</evidence>
<feature type="compositionally biased region" description="Basic and acidic residues" evidence="1">
    <location>
        <begin position="302"/>
        <end position="320"/>
    </location>
</feature>
<feature type="compositionally biased region" description="Basic and acidic residues" evidence="1">
    <location>
        <begin position="459"/>
        <end position="472"/>
    </location>
</feature>
<feature type="region of interest" description="Disordered" evidence="1">
    <location>
        <begin position="451"/>
        <end position="479"/>
    </location>
</feature>
<feature type="compositionally biased region" description="Basic and acidic residues" evidence="1">
    <location>
        <begin position="346"/>
        <end position="356"/>
    </location>
</feature>
<feature type="compositionally biased region" description="Basic and acidic residues" evidence="1">
    <location>
        <begin position="248"/>
        <end position="261"/>
    </location>
</feature>
<dbReference type="Proteomes" id="UP001318860">
    <property type="component" value="Unassembled WGS sequence"/>
</dbReference>
<keyword evidence="2" id="KW-1133">Transmembrane helix</keyword>
<organism evidence="3 4">
    <name type="scientific">Rehmannia glutinosa</name>
    <name type="common">Chinese foxglove</name>
    <dbReference type="NCBI Taxonomy" id="99300"/>
    <lineage>
        <taxon>Eukaryota</taxon>
        <taxon>Viridiplantae</taxon>
        <taxon>Streptophyta</taxon>
        <taxon>Embryophyta</taxon>
        <taxon>Tracheophyta</taxon>
        <taxon>Spermatophyta</taxon>
        <taxon>Magnoliopsida</taxon>
        <taxon>eudicotyledons</taxon>
        <taxon>Gunneridae</taxon>
        <taxon>Pentapetalae</taxon>
        <taxon>asterids</taxon>
        <taxon>lamiids</taxon>
        <taxon>Lamiales</taxon>
        <taxon>Orobanchaceae</taxon>
        <taxon>Rehmannieae</taxon>
        <taxon>Rehmannia</taxon>
    </lineage>
</organism>
<dbReference type="PANTHER" id="PTHR37198:SF1">
    <property type="entry name" value="NUCLEOLIN"/>
    <property type="match status" value="1"/>
</dbReference>
<feature type="region of interest" description="Disordered" evidence="1">
    <location>
        <begin position="337"/>
        <end position="356"/>
    </location>
</feature>
<feature type="region of interest" description="Disordered" evidence="1">
    <location>
        <begin position="236"/>
        <end position="331"/>
    </location>
</feature>
<reference evidence="3 4" key="1">
    <citation type="journal article" date="2021" name="Comput. Struct. Biotechnol. J.">
        <title>De novo genome assembly of the potent medicinal plant Rehmannia glutinosa using nanopore technology.</title>
        <authorList>
            <person name="Ma L."/>
            <person name="Dong C."/>
            <person name="Song C."/>
            <person name="Wang X."/>
            <person name="Zheng X."/>
            <person name="Niu Y."/>
            <person name="Chen S."/>
            <person name="Feng W."/>
        </authorList>
    </citation>
    <scope>NUCLEOTIDE SEQUENCE [LARGE SCALE GENOMIC DNA]</scope>
    <source>
        <strain evidence="3">DH-2019</strain>
    </source>
</reference>
<dbReference type="EMBL" id="JABTTQ020000790">
    <property type="protein sequence ID" value="KAK6137837.1"/>
    <property type="molecule type" value="Genomic_DNA"/>
</dbReference>
<protein>
    <submittedName>
        <fullName evidence="3">Uncharacterized protein</fullName>
    </submittedName>
</protein>
<keyword evidence="2" id="KW-0812">Transmembrane</keyword>
<gene>
    <name evidence="3" type="ORF">DH2020_028412</name>
</gene>
<evidence type="ECO:0000256" key="1">
    <source>
        <dbReference type="SAM" id="MobiDB-lite"/>
    </source>
</evidence>
<name>A0ABR0VRF9_REHGL</name>
<comment type="caution">
    <text evidence="3">The sequence shown here is derived from an EMBL/GenBank/DDBJ whole genome shotgun (WGS) entry which is preliminary data.</text>
</comment>
<feature type="transmembrane region" description="Helical" evidence="2">
    <location>
        <begin position="47"/>
        <end position="68"/>
    </location>
</feature>
<feature type="transmembrane region" description="Helical" evidence="2">
    <location>
        <begin position="74"/>
        <end position="101"/>
    </location>
</feature>
<evidence type="ECO:0000313" key="3">
    <source>
        <dbReference type="EMBL" id="KAK6137837.1"/>
    </source>
</evidence>
<keyword evidence="4" id="KW-1185">Reference proteome</keyword>
<dbReference type="PANTHER" id="PTHR37198">
    <property type="entry name" value="NUCLEOLIN"/>
    <property type="match status" value="1"/>
</dbReference>
<feature type="region of interest" description="Disordered" evidence="1">
    <location>
        <begin position="373"/>
        <end position="400"/>
    </location>
</feature>
<evidence type="ECO:0000313" key="4">
    <source>
        <dbReference type="Proteomes" id="UP001318860"/>
    </source>
</evidence>
<proteinExistence type="predicted"/>
<keyword evidence="2" id="KW-0472">Membrane</keyword>
<sequence>MSSPCILSVSFPNACHWMENNGIEESWEIVNYCDLLEDDEDKKTSKLGWILSAGLSLGKKIVITGFVISSAPIVFPPLVVISALGCALSLPFGVLFASYAFTDKLMTKLMPPSPRPLMLEYHDQTTLLPDDVDEFERIDFEQEDEKEQSEAVKDAVEMRIELVDDETEQKSNLGGRDDEVIEVGYSKENDDDEMLLRNREDNVDVITSQVQTKEGDSPLLLEDNNKNEKMEKTVTVVKETENGSGKNVADKKEDKTEKVEKTVVTVKGTPKKDAKGKSSSSKEIERRGKRKNLSALKFPRKKKEEEKGLVMKETENKLSTDELDSVSSDKVQAGDQVKKNIVLGNENKDDKQVSVNDDVKKVESLLEKEHKKPVAVKDSAMNGVSREMTDESDTSTTTSVVASEIANVDGGIDKKVEVSTTTIYNDPAGGNYNQSETIADGVGEGSLEKASITSMPAVSKHDEETPEVRGETKGSSLYSGEVTFGDDEKIWKKIDAIRVIVGYKAPRSP</sequence>